<proteinExistence type="predicted"/>
<accession>A0A9W5TXG4</accession>
<name>A0A9W5TXG4_9BACI</name>
<gene>
    <name evidence="1" type="ORF">GCM10011409_19900</name>
</gene>
<dbReference type="EMBL" id="BMJD01000013">
    <property type="protein sequence ID" value="GGB42366.1"/>
    <property type="molecule type" value="Genomic_DNA"/>
</dbReference>
<organism evidence="1 2">
    <name type="scientific">Lentibacillus populi</name>
    <dbReference type="NCBI Taxonomy" id="1827502"/>
    <lineage>
        <taxon>Bacteria</taxon>
        <taxon>Bacillati</taxon>
        <taxon>Bacillota</taxon>
        <taxon>Bacilli</taxon>
        <taxon>Bacillales</taxon>
        <taxon>Bacillaceae</taxon>
        <taxon>Lentibacillus</taxon>
    </lineage>
</organism>
<keyword evidence="2" id="KW-1185">Reference proteome</keyword>
<comment type="caution">
    <text evidence="1">The sequence shown here is derived from an EMBL/GenBank/DDBJ whole genome shotgun (WGS) entry which is preliminary data.</text>
</comment>
<dbReference type="Proteomes" id="UP000621492">
    <property type="component" value="Unassembled WGS sequence"/>
</dbReference>
<reference evidence="1" key="1">
    <citation type="journal article" date="2014" name="Int. J. Syst. Evol. Microbiol.">
        <title>Complete genome sequence of Corynebacterium casei LMG S-19264T (=DSM 44701T), isolated from a smear-ripened cheese.</title>
        <authorList>
            <consortium name="US DOE Joint Genome Institute (JGI-PGF)"/>
            <person name="Walter F."/>
            <person name="Albersmeier A."/>
            <person name="Kalinowski J."/>
            <person name="Ruckert C."/>
        </authorList>
    </citation>
    <scope>NUCLEOTIDE SEQUENCE</scope>
    <source>
        <strain evidence="1">CGMCC 1.15454</strain>
    </source>
</reference>
<sequence>MKIADHSSTADIALEGAILDSVKINLHVNNESLPELQDWGMKIKYYIEENLDVKHSLQNDLKIYMGSFFRMNHQ</sequence>
<protein>
    <submittedName>
        <fullName evidence="1">Uncharacterized protein</fullName>
    </submittedName>
</protein>
<reference evidence="1" key="2">
    <citation type="submission" date="2020-09" db="EMBL/GenBank/DDBJ databases">
        <authorList>
            <person name="Sun Q."/>
            <person name="Zhou Y."/>
        </authorList>
    </citation>
    <scope>NUCLEOTIDE SEQUENCE</scope>
    <source>
        <strain evidence="1">CGMCC 1.15454</strain>
    </source>
</reference>
<dbReference type="AlphaFoldDB" id="A0A9W5TXG4"/>
<evidence type="ECO:0000313" key="1">
    <source>
        <dbReference type="EMBL" id="GGB42366.1"/>
    </source>
</evidence>
<evidence type="ECO:0000313" key="2">
    <source>
        <dbReference type="Proteomes" id="UP000621492"/>
    </source>
</evidence>